<dbReference type="Proteomes" id="UP000075737">
    <property type="component" value="Unassembled WGS sequence"/>
</dbReference>
<accession>A0A161Q1J4</accession>
<sequence>MELRNCPVCGKVFLYTTRNLCPECTAKEEEDFKKVRDYLYEVPAATMDEISEKTGVPVKKILDFLKEGRLILKKNNINILLKCERCGEPILTGRYCDKCVEEMKKGFGIRGDNPLEKRSDMKGKIHITRYRRDEN</sequence>
<dbReference type="NCBIfam" id="TIGR03826">
    <property type="entry name" value="YvyF"/>
    <property type="match status" value="1"/>
</dbReference>
<evidence type="ECO:0000313" key="1">
    <source>
        <dbReference type="EMBL" id="KYO64123.1"/>
    </source>
</evidence>
<reference evidence="1 2" key="1">
    <citation type="submission" date="2015-12" db="EMBL/GenBank/DDBJ databases">
        <title>Draft genome of Thermovenabulum gondwanense isolated from a red thermophilic microbial mat colonisisng an outflow channel of a bore well.</title>
        <authorList>
            <person name="Patel B.K."/>
        </authorList>
    </citation>
    <scope>NUCLEOTIDE SEQUENCE [LARGE SCALE GENOMIC DNA]</scope>
    <source>
        <strain evidence="1 2">R270</strain>
    </source>
</reference>
<comment type="caution">
    <text evidence="1">The sequence shown here is derived from an EMBL/GenBank/DDBJ whole genome shotgun (WGS) entry which is preliminary data.</text>
</comment>
<evidence type="ECO:0008006" key="3">
    <source>
        <dbReference type="Google" id="ProtNLM"/>
    </source>
</evidence>
<dbReference type="EMBL" id="LOHZ01000044">
    <property type="protein sequence ID" value="KYO64123.1"/>
    <property type="molecule type" value="Genomic_DNA"/>
</dbReference>
<keyword evidence="2" id="KW-1185">Reference proteome</keyword>
<name>A0A161Q1J4_9FIRM</name>
<gene>
    <name evidence="1" type="ORF">ATZ99_21540</name>
</gene>
<organism evidence="1 2">
    <name type="scientific">Thermovenabulum gondwanense</name>
    <dbReference type="NCBI Taxonomy" id="520767"/>
    <lineage>
        <taxon>Bacteria</taxon>
        <taxon>Bacillati</taxon>
        <taxon>Bacillota</taxon>
        <taxon>Clostridia</taxon>
        <taxon>Thermosediminibacterales</taxon>
        <taxon>Thermosediminibacteraceae</taxon>
        <taxon>Thermovenabulum</taxon>
    </lineage>
</organism>
<proteinExistence type="predicted"/>
<evidence type="ECO:0000313" key="2">
    <source>
        <dbReference type="Proteomes" id="UP000075737"/>
    </source>
</evidence>
<dbReference type="OrthoDB" id="1739831at2"/>
<protein>
    <recommendedName>
        <fullName evidence="3">MerR family transcriptional regulator</fullName>
    </recommendedName>
</protein>
<dbReference type="AlphaFoldDB" id="A0A161Q1J4"/>
<dbReference type="RefSeq" id="WP_068749246.1">
    <property type="nucleotide sequence ID" value="NZ_LOHZ01000044.1"/>
</dbReference>
<dbReference type="PATRIC" id="fig|520767.4.peg.2281"/>
<dbReference type="InterPro" id="IPR022258">
    <property type="entry name" value="Flagellar_operon_YvyF"/>
</dbReference>
<dbReference type="STRING" id="520767.ATZ99_21540"/>